<keyword evidence="3" id="KW-0496">Mitochondrion</keyword>
<comment type="similarity">
    <text evidence="1 3">Belongs to the complex I NDUFA12 subunit family.</text>
</comment>
<comment type="subcellular location">
    <subcellularLocation>
        <location evidence="3">Mitochondrion inner membrane</location>
        <topology evidence="3">Peripheral membrane protein</topology>
        <orientation evidence="3">Matrix side</orientation>
    </subcellularLocation>
</comment>
<evidence type="ECO:0000313" key="5">
    <source>
        <dbReference type="Proteomes" id="UP000472260"/>
    </source>
</evidence>
<evidence type="ECO:0000256" key="2">
    <source>
        <dbReference type="ARBA" id="ARBA00040285"/>
    </source>
</evidence>
<keyword evidence="3" id="KW-0999">Mitochondrion inner membrane</keyword>
<keyword evidence="3" id="KW-0249">Electron transport</keyword>
<dbReference type="GO" id="GO:0005743">
    <property type="term" value="C:mitochondrial inner membrane"/>
    <property type="evidence" value="ECO:0007669"/>
    <property type="project" value="UniProtKB-SubCell"/>
</dbReference>
<dbReference type="GO" id="GO:0045271">
    <property type="term" value="C:respiratory chain complex I"/>
    <property type="evidence" value="ECO:0007669"/>
    <property type="project" value="InterPro"/>
</dbReference>
<dbReference type="AlphaFoldDB" id="A0A671S7P7"/>
<evidence type="ECO:0000256" key="1">
    <source>
        <dbReference type="ARBA" id="ARBA00007355"/>
    </source>
</evidence>
<accession>A0A671S7P7</accession>
<organism evidence="4 5">
    <name type="scientific">Sinocyclocheilus anshuiensis</name>
    <dbReference type="NCBI Taxonomy" id="1608454"/>
    <lineage>
        <taxon>Eukaryota</taxon>
        <taxon>Metazoa</taxon>
        <taxon>Chordata</taxon>
        <taxon>Craniata</taxon>
        <taxon>Vertebrata</taxon>
        <taxon>Euteleostomi</taxon>
        <taxon>Actinopterygii</taxon>
        <taxon>Neopterygii</taxon>
        <taxon>Teleostei</taxon>
        <taxon>Ostariophysi</taxon>
        <taxon>Cypriniformes</taxon>
        <taxon>Cyprinidae</taxon>
        <taxon>Cyprininae</taxon>
        <taxon>Sinocyclocheilus</taxon>
    </lineage>
</organism>
<dbReference type="PANTHER" id="PTHR12910">
    <property type="entry name" value="NADH-UBIQUINONE OXIDOREDUCTASE SUBUNIT B17.2"/>
    <property type="match status" value="1"/>
</dbReference>
<dbReference type="PANTHER" id="PTHR12910:SF2">
    <property type="entry name" value="NADH DEHYDROGENASE [UBIQUINONE] 1 ALPHA SUBCOMPLEX SUBUNIT 12"/>
    <property type="match status" value="1"/>
</dbReference>
<protein>
    <recommendedName>
        <fullName evidence="2 3">NADH dehydrogenase [ubiquinone] 1 alpha subcomplex subunit 12</fullName>
    </recommendedName>
</protein>
<dbReference type="Proteomes" id="UP000472260">
    <property type="component" value="Unassembled WGS sequence"/>
</dbReference>
<dbReference type="Ensembl" id="ENSSANT00000097418.1">
    <property type="protein sequence ID" value="ENSSANP00000091702.1"/>
    <property type="gene ID" value="ENSSANG00000045284.1"/>
</dbReference>
<keyword evidence="3" id="KW-0679">Respiratory chain</keyword>
<evidence type="ECO:0000256" key="3">
    <source>
        <dbReference type="RuleBase" id="RU363103"/>
    </source>
</evidence>
<dbReference type="GO" id="GO:0006979">
    <property type="term" value="P:response to oxidative stress"/>
    <property type="evidence" value="ECO:0007669"/>
    <property type="project" value="TreeGrafter"/>
</dbReference>
<keyword evidence="3" id="KW-0472">Membrane</keyword>
<proteinExistence type="inferred from homology"/>
<reference evidence="4" key="2">
    <citation type="submission" date="2025-09" db="UniProtKB">
        <authorList>
            <consortium name="Ensembl"/>
        </authorList>
    </citation>
    <scope>IDENTIFICATION</scope>
</reference>
<comment type="subunit">
    <text evidence="3">Complex I is composed of 45 different subunits.</text>
</comment>
<evidence type="ECO:0000313" key="4">
    <source>
        <dbReference type="Ensembl" id="ENSSANP00000091702.1"/>
    </source>
</evidence>
<keyword evidence="3" id="KW-0813">Transport</keyword>
<keyword evidence="5" id="KW-1185">Reference proteome</keyword>
<comment type="function">
    <text evidence="3">Accessory subunit of the mitochondrial membrane respiratory chain NADH dehydrogenase (Complex I), that is believed not to be involved in catalysis. Complex I functions in the transfer of electrons from NADH to the respiratory chain. The immediate electron acceptor for the enzyme is believed to be ubiquinone.</text>
</comment>
<name>A0A671S7P7_9TELE</name>
<reference evidence="4" key="1">
    <citation type="submission" date="2025-08" db="UniProtKB">
        <authorList>
            <consortium name="Ensembl"/>
        </authorList>
    </citation>
    <scope>IDENTIFICATION</scope>
</reference>
<dbReference type="InterPro" id="IPR007763">
    <property type="entry name" value="NDUFA12"/>
</dbReference>
<sequence length="85" mass="9734">MAEYANIVRRAVGQLTGHGGVKGFLLQLFRVNDIKTGALVGIDKYGNKYYEDNRYFFGMSKHTLAVCTHIYCKIHEWVPPKAREK</sequence>